<dbReference type="EC" id="1.5.1.33" evidence="3"/>
<proteinExistence type="inferred from homology"/>
<dbReference type="PRINTS" id="PR00081">
    <property type="entry name" value="GDHRDH"/>
</dbReference>
<name>A0ABW7P1R6_9GAMM</name>
<dbReference type="InterPro" id="IPR036291">
    <property type="entry name" value="NAD(P)-bd_dom_sf"/>
</dbReference>
<reference evidence="3 4" key="1">
    <citation type="submission" date="2024-08" db="EMBL/GenBank/DDBJ databases">
        <title>Oceanimonas smirnovii Genome sequencing and assembly.</title>
        <authorList>
            <person name="Tang B."/>
        </authorList>
    </citation>
    <scope>NUCLEOTIDE SEQUENCE [LARGE SCALE GENOMIC DNA]</scope>
    <source>
        <strain evidence="3 4">OS2020-119</strain>
    </source>
</reference>
<dbReference type="SUPFAM" id="SSF51735">
    <property type="entry name" value="NAD(P)-binding Rossmann-fold domains"/>
    <property type="match status" value="1"/>
</dbReference>
<sequence>MTQVALITGAARRIGADISQMLHRQGMNLIVHYHHSEHEARVLAEELNRLRAGSVKLLQQDLTDLNAINAMADSAMGCFGHVSALINNASAFYPTRFGNITPAHWLELSATNAAAPLLLSQALLPSLRQERGSIVNLLDIHAANGLKDHLPYSMAKNALVTLTRALAAELAPQVRVNGIAPGPILWPEHELDNEQKQRVLDSVPMGRLGTPSEIADTVRFLLQGPAYLTGQIIAIDGGRSCQSLPEA</sequence>
<dbReference type="PANTHER" id="PTHR43639">
    <property type="entry name" value="OXIDOREDUCTASE, SHORT-CHAIN DEHYDROGENASE/REDUCTASE FAMILY (AFU_ORTHOLOGUE AFUA_5G02870)"/>
    <property type="match status" value="1"/>
</dbReference>
<dbReference type="Proteomes" id="UP001610706">
    <property type="component" value="Unassembled WGS sequence"/>
</dbReference>
<keyword evidence="2 3" id="KW-0560">Oxidoreductase</keyword>
<dbReference type="NCBIfam" id="NF006598">
    <property type="entry name" value="PRK09135.1"/>
    <property type="match status" value="1"/>
</dbReference>
<dbReference type="Pfam" id="PF13561">
    <property type="entry name" value="adh_short_C2"/>
    <property type="match status" value="1"/>
</dbReference>
<dbReference type="InterPro" id="IPR020904">
    <property type="entry name" value="Sc_DH/Rdtase_CS"/>
</dbReference>
<gene>
    <name evidence="3" type="ORF">AB9R89_07860</name>
</gene>
<evidence type="ECO:0000313" key="3">
    <source>
        <dbReference type="EMBL" id="MFH7565235.1"/>
    </source>
</evidence>
<dbReference type="PROSITE" id="PS00061">
    <property type="entry name" value="ADH_SHORT"/>
    <property type="match status" value="1"/>
</dbReference>
<evidence type="ECO:0000313" key="4">
    <source>
        <dbReference type="Proteomes" id="UP001610706"/>
    </source>
</evidence>
<dbReference type="InterPro" id="IPR002347">
    <property type="entry name" value="SDR_fam"/>
</dbReference>
<accession>A0ABW7P1R6</accession>
<dbReference type="PRINTS" id="PR00080">
    <property type="entry name" value="SDRFAMILY"/>
</dbReference>
<dbReference type="PANTHER" id="PTHR43639:SF1">
    <property type="entry name" value="SHORT-CHAIN DEHYDROGENASE_REDUCTASE FAMILY PROTEIN"/>
    <property type="match status" value="1"/>
</dbReference>
<dbReference type="EMBL" id="JBGFTR010000010">
    <property type="protein sequence ID" value="MFH7565235.1"/>
    <property type="molecule type" value="Genomic_DNA"/>
</dbReference>
<dbReference type="RefSeq" id="WP_395545345.1">
    <property type="nucleotide sequence ID" value="NZ_CP166302.1"/>
</dbReference>
<evidence type="ECO:0000256" key="2">
    <source>
        <dbReference type="ARBA" id="ARBA00023002"/>
    </source>
</evidence>
<protein>
    <submittedName>
        <fullName evidence="3">Pteridine reductase</fullName>
        <ecNumber evidence="3">1.5.1.33</ecNumber>
    </submittedName>
</protein>
<keyword evidence="4" id="KW-1185">Reference proteome</keyword>
<organism evidence="3 4">
    <name type="scientific">Oceanimonas smirnovii</name>
    <dbReference type="NCBI Taxonomy" id="264574"/>
    <lineage>
        <taxon>Bacteria</taxon>
        <taxon>Pseudomonadati</taxon>
        <taxon>Pseudomonadota</taxon>
        <taxon>Gammaproteobacteria</taxon>
        <taxon>Aeromonadales</taxon>
        <taxon>Aeromonadaceae</taxon>
        <taxon>Oceanimonas</taxon>
    </lineage>
</organism>
<dbReference type="Gene3D" id="3.40.50.720">
    <property type="entry name" value="NAD(P)-binding Rossmann-like Domain"/>
    <property type="match status" value="1"/>
</dbReference>
<comment type="caution">
    <text evidence="3">The sequence shown here is derived from an EMBL/GenBank/DDBJ whole genome shotgun (WGS) entry which is preliminary data.</text>
</comment>
<evidence type="ECO:0000256" key="1">
    <source>
        <dbReference type="ARBA" id="ARBA00006484"/>
    </source>
</evidence>
<dbReference type="GO" id="GO:0047040">
    <property type="term" value="F:pteridine reductase activity"/>
    <property type="evidence" value="ECO:0007669"/>
    <property type="project" value="UniProtKB-EC"/>
</dbReference>
<comment type="similarity">
    <text evidence="1">Belongs to the short-chain dehydrogenases/reductases (SDR) family.</text>
</comment>